<proteinExistence type="predicted"/>
<sequence>MQFSEIPQIYISAETSANQSTLIEAKLITATHNEAKKKDEDIPTTIVILAPICFMTVATIYLFVISNVLKIIENKNRVLNINRLKQYPCRSCKFFDGNNYLKCAVNPLVVFTKQAINCSEYQPR</sequence>
<evidence type="ECO:0000313" key="2">
    <source>
        <dbReference type="EMBL" id="MBD2535568.1"/>
    </source>
</evidence>
<dbReference type="Proteomes" id="UP000623440">
    <property type="component" value="Unassembled WGS sequence"/>
</dbReference>
<keyword evidence="3" id="KW-1185">Reference proteome</keyword>
<comment type="caution">
    <text evidence="2">The sequence shown here is derived from an EMBL/GenBank/DDBJ whole genome shotgun (WGS) entry which is preliminary data.</text>
</comment>
<dbReference type="EMBL" id="JACJSI010000295">
    <property type="protein sequence ID" value="MBD2535568.1"/>
    <property type="molecule type" value="Genomic_DNA"/>
</dbReference>
<protein>
    <submittedName>
        <fullName evidence="2">Uncharacterized protein</fullName>
    </submittedName>
</protein>
<keyword evidence="1" id="KW-0812">Transmembrane</keyword>
<keyword evidence="1" id="KW-1133">Transmembrane helix</keyword>
<evidence type="ECO:0000313" key="3">
    <source>
        <dbReference type="Proteomes" id="UP000623440"/>
    </source>
</evidence>
<feature type="transmembrane region" description="Helical" evidence="1">
    <location>
        <begin position="46"/>
        <end position="69"/>
    </location>
</feature>
<accession>A0ABR8E268</accession>
<organism evidence="2 3">
    <name type="scientific">Nostoc flagelliforme FACHB-838</name>
    <dbReference type="NCBI Taxonomy" id="2692904"/>
    <lineage>
        <taxon>Bacteria</taxon>
        <taxon>Bacillati</taxon>
        <taxon>Cyanobacteriota</taxon>
        <taxon>Cyanophyceae</taxon>
        <taxon>Nostocales</taxon>
        <taxon>Nostocaceae</taxon>
        <taxon>Nostoc</taxon>
    </lineage>
</organism>
<keyword evidence="1" id="KW-0472">Membrane</keyword>
<gene>
    <name evidence="2" type="ORF">H6G97_41765</name>
</gene>
<reference evidence="2 3" key="1">
    <citation type="journal article" date="2020" name="ISME J.">
        <title>Comparative genomics reveals insights into cyanobacterial evolution and habitat adaptation.</title>
        <authorList>
            <person name="Chen M.Y."/>
            <person name="Teng W.K."/>
            <person name="Zhao L."/>
            <person name="Hu C.X."/>
            <person name="Zhou Y.K."/>
            <person name="Han B.P."/>
            <person name="Song L.R."/>
            <person name="Shu W.S."/>
        </authorList>
    </citation>
    <scope>NUCLEOTIDE SEQUENCE [LARGE SCALE GENOMIC DNA]</scope>
    <source>
        <strain evidence="2 3">FACHB-838</strain>
    </source>
</reference>
<name>A0ABR8E268_9NOSO</name>
<evidence type="ECO:0000256" key="1">
    <source>
        <dbReference type="SAM" id="Phobius"/>
    </source>
</evidence>